<feature type="compositionally biased region" description="Polar residues" evidence="1">
    <location>
        <begin position="204"/>
        <end position="226"/>
    </location>
</feature>
<keyword evidence="3" id="KW-1185">Reference proteome</keyword>
<organism evidence="2 3">
    <name type="scientific">Tribonema minus</name>
    <dbReference type="NCBI Taxonomy" id="303371"/>
    <lineage>
        <taxon>Eukaryota</taxon>
        <taxon>Sar</taxon>
        <taxon>Stramenopiles</taxon>
        <taxon>Ochrophyta</taxon>
        <taxon>PX clade</taxon>
        <taxon>Xanthophyceae</taxon>
        <taxon>Tribonematales</taxon>
        <taxon>Tribonemataceae</taxon>
        <taxon>Tribonema</taxon>
    </lineage>
</organism>
<feature type="region of interest" description="Disordered" evidence="1">
    <location>
        <begin position="242"/>
        <end position="268"/>
    </location>
</feature>
<gene>
    <name evidence="2" type="ORF">JKP88DRAFT_321945</name>
</gene>
<dbReference type="AlphaFoldDB" id="A0A835YWK4"/>
<evidence type="ECO:0000313" key="2">
    <source>
        <dbReference type="EMBL" id="KAG5181387.1"/>
    </source>
</evidence>
<reference evidence="2" key="1">
    <citation type="submission" date="2021-02" db="EMBL/GenBank/DDBJ databases">
        <title>First Annotated Genome of the Yellow-green Alga Tribonema minus.</title>
        <authorList>
            <person name="Mahan K.M."/>
        </authorList>
    </citation>
    <scope>NUCLEOTIDE SEQUENCE</scope>
    <source>
        <strain evidence="2">UTEX B ZZ1240</strain>
    </source>
</reference>
<dbReference type="InterPro" id="IPR016024">
    <property type="entry name" value="ARM-type_fold"/>
</dbReference>
<accession>A0A835YWK4</accession>
<evidence type="ECO:0000256" key="1">
    <source>
        <dbReference type="SAM" id="MobiDB-lite"/>
    </source>
</evidence>
<protein>
    <submittedName>
        <fullName evidence="2">Uncharacterized protein</fullName>
    </submittedName>
</protein>
<evidence type="ECO:0000313" key="3">
    <source>
        <dbReference type="Proteomes" id="UP000664859"/>
    </source>
</evidence>
<dbReference type="Proteomes" id="UP000664859">
    <property type="component" value="Unassembled WGS sequence"/>
</dbReference>
<proteinExistence type="predicted"/>
<dbReference type="SUPFAM" id="SSF48371">
    <property type="entry name" value="ARM repeat"/>
    <property type="match status" value="1"/>
</dbReference>
<feature type="compositionally biased region" description="Basic and acidic residues" evidence="1">
    <location>
        <begin position="259"/>
        <end position="268"/>
    </location>
</feature>
<name>A0A835YWK4_9STRA</name>
<dbReference type="Gene3D" id="1.25.10.10">
    <property type="entry name" value="Leucine-rich Repeat Variant"/>
    <property type="match status" value="1"/>
</dbReference>
<feature type="region of interest" description="Disordered" evidence="1">
    <location>
        <begin position="204"/>
        <end position="230"/>
    </location>
</feature>
<dbReference type="OrthoDB" id="10291433at2759"/>
<comment type="caution">
    <text evidence="2">The sequence shown here is derived from an EMBL/GenBank/DDBJ whole genome shotgun (WGS) entry which is preliminary data.</text>
</comment>
<dbReference type="InterPro" id="IPR011989">
    <property type="entry name" value="ARM-like"/>
</dbReference>
<dbReference type="EMBL" id="JAFCMP010000334">
    <property type="protein sequence ID" value="KAG5181387.1"/>
    <property type="molecule type" value="Genomic_DNA"/>
</dbReference>
<sequence length="584" mass="63069">MTASEKVFVLDVMDELGKRAHALVKPARKLEQLLKAGARHESLRAPAKDNAVQGLVGSSAAVKSVIEKYRLGVPVFAADTRSCDTAIKALDVFKYDEVIVRSVIFFLTALCKQSTAACDRALALNGRDLVAQACAVHKRAEPLPPAAPRRAAPSRDDAFLSRDGPMLRQVLEQRAAAVAAADLKWMRMQVCLCSKCKLMLDQQPVETSDNTPRNTPRSTEKASASASGARIAPVEEALEEGSWIAPKSPASEASGGGECSREGDPVPGEMRRIERVMRHLKKYPTVAVVADPCVDAFIALGKGSIPAAVAGSGCLPLLVNAMEAFASDRAIVWKGLLAVAHLARNDEMCSDLDMMCNNQLAVDAYNGLWVHPLQALAFASAVHRSEVRDSHVHYRPSAHAQDCCHSARKAGVVPMLMQLWESWKSDEEIRQLVLFALGPISTLEQNQLRCRNCRVAAALRPVFELDPVIAGESASAGPNVMLKQLQEVLRCRLPPPLCPMRAGASAAPPANTPPTPPPHRYCIPLALKRAYLDKALGSPFAKEDGGSAEQHTENQAQVARMYALPPKYGRAGESWKDGQQGLVD</sequence>